<comment type="caution">
    <text evidence="2">The sequence shown here is derived from an EMBL/GenBank/DDBJ whole genome shotgun (WGS) entry which is preliminary data.</text>
</comment>
<dbReference type="AlphaFoldDB" id="A0A4R6XZB4"/>
<dbReference type="RefSeq" id="WP_099017502.1">
    <property type="nucleotide sequence ID" value="NZ_NIHB01000001.1"/>
</dbReference>
<feature type="transmembrane region" description="Helical" evidence="1">
    <location>
        <begin position="43"/>
        <end position="63"/>
    </location>
</feature>
<accession>A0A4R6XZB4</accession>
<gene>
    <name evidence="2" type="ORF">C8D91_0757</name>
</gene>
<proteinExistence type="predicted"/>
<evidence type="ECO:0000313" key="2">
    <source>
        <dbReference type="EMBL" id="TDR23890.1"/>
    </source>
</evidence>
<feature type="transmembrane region" description="Helical" evidence="1">
    <location>
        <begin position="94"/>
        <end position="112"/>
    </location>
</feature>
<organism evidence="2 3">
    <name type="scientific">Marinicella litoralis</name>
    <dbReference type="NCBI Taxonomy" id="644220"/>
    <lineage>
        <taxon>Bacteria</taxon>
        <taxon>Pseudomonadati</taxon>
        <taxon>Pseudomonadota</taxon>
        <taxon>Gammaproteobacteria</taxon>
        <taxon>Lysobacterales</taxon>
        <taxon>Marinicellaceae</taxon>
        <taxon>Marinicella</taxon>
    </lineage>
</organism>
<dbReference type="EMBL" id="SNZB01000001">
    <property type="protein sequence ID" value="TDR23890.1"/>
    <property type="molecule type" value="Genomic_DNA"/>
</dbReference>
<keyword evidence="3" id="KW-1185">Reference proteome</keyword>
<feature type="transmembrane region" description="Helical" evidence="1">
    <location>
        <begin position="119"/>
        <end position="150"/>
    </location>
</feature>
<keyword evidence="1" id="KW-0812">Transmembrane</keyword>
<keyword evidence="1" id="KW-1133">Transmembrane helix</keyword>
<name>A0A4R6XZB4_9GAMM</name>
<evidence type="ECO:0000313" key="3">
    <source>
        <dbReference type="Proteomes" id="UP000295724"/>
    </source>
</evidence>
<keyword evidence="1" id="KW-0472">Membrane</keyword>
<protein>
    <submittedName>
        <fullName evidence="2">Uncharacterized protein</fullName>
    </submittedName>
</protein>
<dbReference type="Proteomes" id="UP000295724">
    <property type="component" value="Unassembled WGS sequence"/>
</dbReference>
<evidence type="ECO:0000256" key="1">
    <source>
        <dbReference type="SAM" id="Phobius"/>
    </source>
</evidence>
<feature type="transmembrane region" description="Helical" evidence="1">
    <location>
        <begin position="70"/>
        <end position="88"/>
    </location>
</feature>
<sequence length="168" mass="18903">MTEILLGLLIGLLLTHALRLKSWVVSMTLLLLTSSVLAAELTAVHAVMPFVSVLLLLAVNVLLNQNQFAFGDLLALNLLLLFHVIAGYVSPHSILIIISLFALVYTSIRIIRKQAWLNALLLLLMVLWSLLVEPAFWHFMAYAFWILLLFKQQHQLISDQQFTSQAKG</sequence>
<reference evidence="2 3" key="1">
    <citation type="submission" date="2019-03" db="EMBL/GenBank/DDBJ databases">
        <title>Genomic Encyclopedia of Type Strains, Phase IV (KMG-IV): sequencing the most valuable type-strain genomes for metagenomic binning, comparative biology and taxonomic classification.</title>
        <authorList>
            <person name="Goeker M."/>
        </authorList>
    </citation>
    <scope>NUCLEOTIDE SEQUENCE [LARGE SCALE GENOMIC DNA]</scope>
    <source>
        <strain evidence="2 3">DSM 25488</strain>
    </source>
</reference>